<evidence type="ECO:0000256" key="3">
    <source>
        <dbReference type="ARBA" id="ARBA00022827"/>
    </source>
</evidence>
<evidence type="ECO:0000256" key="2">
    <source>
        <dbReference type="ARBA" id="ARBA00022630"/>
    </source>
</evidence>
<evidence type="ECO:0000259" key="5">
    <source>
        <dbReference type="PROSITE" id="PS51387"/>
    </source>
</evidence>
<dbReference type="InterPro" id="IPR036318">
    <property type="entry name" value="FAD-bd_PCMH-like_sf"/>
</dbReference>
<dbReference type="InterPro" id="IPR016169">
    <property type="entry name" value="FAD-bd_PCMH_sub2"/>
</dbReference>
<dbReference type="PANTHER" id="PTHR42973:SF7">
    <property type="entry name" value="FAD-BINDING PCMH-TYPE DOMAIN-CONTAINING PROTEIN"/>
    <property type="match status" value="1"/>
</dbReference>
<sequence>MAKKLSASQLQDLQGGLGLEVEILTGEGSGDRFQELAQGWTNIGRETPGAIVMPQTEKQIQKTVQWAVQSSVPFVAKSGGHSEWSSIGEQGIVINLKKFSGIEVDAVDQTARLKGSVLAKDVAVALAATGSFTALGNGNTVGAIPYFLGGGSSITNSITGYGSDQIIAARMIDAKGRLVEVNEEEEPGLLYAIRGAGQFFGLVTELTVRTTPLSALGNDRGVIWVGAFVFPLERAKEVAEVMKSLMDDASRATAGLIMTMAPPPARKPALIISARYTGNPDDAQTPYKPLYDLQPLVAKGGPVPIQNASDARETLCAKGDFKRFGIVGLKRFDIDRFLETIEVWKAMVKQCPDAINTAFNFQWDSRPPKTPEFESAMSLHDTRYWQNNLIWHTDPAAREQVDMFNDECIRIMRGPDRSEYADFQNGTRTGPLELRFRGPGKLDKLKALKLKWDPVGVFTRQLLD</sequence>
<protein>
    <submittedName>
        <fullName evidence="6">FAD binding domain-containing protein</fullName>
    </submittedName>
</protein>
<dbReference type="SUPFAM" id="SSF56176">
    <property type="entry name" value="FAD-binding/transporter-associated domain-like"/>
    <property type="match status" value="1"/>
</dbReference>
<keyword evidence="3" id="KW-0274">FAD</keyword>
<dbReference type="Proteomes" id="UP001444661">
    <property type="component" value="Unassembled WGS sequence"/>
</dbReference>
<evidence type="ECO:0000256" key="4">
    <source>
        <dbReference type="ARBA" id="ARBA00023002"/>
    </source>
</evidence>
<feature type="domain" description="FAD-binding PCMH-type" evidence="5">
    <location>
        <begin position="44"/>
        <end position="213"/>
    </location>
</feature>
<reference evidence="6 7" key="1">
    <citation type="submission" date="2023-01" db="EMBL/GenBank/DDBJ databases">
        <title>Analysis of 21 Apiospora genomes using comparative genomics revels a genus with tremendous synthesis potential of carbohydrate active enzymes and secondary metabolites.</title>
        <authorList>
            <person name="Sorensen T."/>
        </authorList>
    </citation>
    <scope>NUCLEOTIDE SEQUENCE [LARGE SCALE GENOMIC DNA]</scope>
    <source>
        <strain evidence="6 7">CBS 33761</strain>
    </source>
</reference>
<comment type="similarity">
    <text evidence="1">Belongs to the oxygen-dependent FAD-linked oxidoreductase family.</text>
</comment>
<evidence type="ECO:0000313" key="6">
    <source>
        <dbReference type="EMBL" id="KAK8022292.1"/>
    </source>
</evidence>
<gene>
    <name evidence="6" type="ORF">PG993_013059</name>
</gene>
<dbReference type="Gene3D" id="3.40.462.20">
    <property type="match status" value="1"/>
</dbReference>
<name>A0ABR1RWJ8_9PEZI</name>
<dbReference type="Pfam" id="PF01565">
    <property type="entry name" value="FAD_binding_4"/>
    <property type="match status" value="1"/>
</dbReference>
<dbReference type="InterPro" id="IPR050416">
    <property type="entry name" value="FAD-linked_Oxidoreductase"/>
</dbReference>
<proteinExistence type="inferred from homology"/>
<keyword evidence="2" id="KW-0285">Flavoprotein</keyword>
<dbReference type="Gene3D" id="3.30.465.10">
    <property type="match status" value="1"/>
</dbReference>
<dbReference type="EMBL" id="JAQQWK010000012">
    <property type="protein sequence ID" value="KAK8022292.1"/>
    <property type="molecule type" value="Genomic_DNA"/>
</dbReference>
<keyword evidence="7" id="KW-1185">Reference proteome</keyword>
<accession>A0ABR1RWJ8</accession>
<evidence type="ECO:0000256" key="1">
    <source>
        <dbReference type="ARBA" id="ARBA00005466"/>
    </source>
</evidence>
<keyword evidence="4" id="KW-0560">Oxidoreductase</keyword>
<dbReference type="InterPro" id="IPR016166">
    <property type="entry name" value="FAD-bd_PCMH"/>
</dbReference>
<dbReference type="InterPro" id="IPR006094">
    <property type="entry name" value="Oxid_FAD_bind_N"/>
</dbReference>
<evidence type="ECO:0000313" key="7">
    <source>
        <dbReference type="Proteomes" id="UP001444661"/>
    </source>
</evidence>
<dbReference type="PANTHER" id="PTHR42973">
    <property type="entry name" value="BINDING OXIDOREDUCTASE, PUTATIVE (AFU_ORTHOLOGUE AFUA_1G17690)-RELATED"/>
    <property type="match status" value="1"/>
</dbReference>
<dbReference type="PROSITE" id="PS51387">
    <property type="entry name" value="FAD_PCMH"/>
    <property type="match status" value="1"/>
</dbReference>
<comment type="caution">
    <text evidence="6">The sequence shown here is derived from an EMBL/GenBank/DDBJ whole genome shotgun (WGS) entry which is preliminary data.</text>
</comment>
<organism evidence="6 7">
    <name type="scientific">Apiospora rasikravindrae</name>
    <dbReference type="NCBI Taxonomy" id="990691"/>
    <lineage>
        <taxon>Eukaryota</taxon>
        <taxon>Fungi</taxon>
        <taxon>Dikarya</taxon>
        <taxon>Ascomycota</taxon>
        <taxon>Pezizomycotina</taxon>
        <taxon>Sordariomycetes</taxon>
        <taxon>Xylariomycetidae</taxon>
        <taxon>Amphisphaeriales</taxon>
        <taxon>Apiosporaceae</taxon>
        <taxon>Apiospora</taxon>
    </lineage>
</organism>